<protein>
    <submittedName>
        <fullName evidence="3">Uncharacterized protein</fullName>
    </submittedName>
</protein>
<gene>
    <name evidence="3" type="primary">Contig19291.g20449</name>
    <name evidence="3" type="ORF">STYLEM_12012</name>
</gene>
<dbReference type="EMBL" id="CCKQ01011413">
    <property type="protein sequence ID" value="CDW82974.1"/>
    <property type="molecule type" value="Genomic_DNA"/>
</dbReference>
<keyword evidence="4" id="KW-1185">Reference proteome</keyword>
<evidence type="ECO:0000313" key="4">
    <source>
        <dbReference type="Proteomes" id="UP000039865"/>
    </source>
</evidence>
<dbReference type="PANTHER" id="PTHR33768">
    <property type="entry name" value="MIP11318P"/>
    <property type="match status" value="1"/>
</dbReference>
<dbReference type="OrthoDB" id="2163395at2759"/>
<dbReference type="Pfam" id="PF13879">
    <property type="entry name" value="Hmw_CFAP97"/>
    <property type="match status" value="1"/>
</dbReference>
<feature type="region of interest" description="Disordered" evidence="2">
    <location>
        <begin position="153"/>
        <end position="178"/>
    </location>
</feature>
<reference evidence="3 4" key="1">
    <citation type="submission" date="2014-06" db="EMBL/GenBank/DDBJ databases">
        <authorList>
            <person name="Swart Estienne"/>
        </authorList>
    </citation>
    <scope>NUCLEOTIDE SEQUENCE [LARGE SCALE GENOMIC DNA]</scope>
    <source>
        <strain evidence="3 4">130c</strain>
    </source>
</reference>
<dbReference type="InterPro" id="IPR038792">
    <property type="entry name" value="CFAP97D1/2"/>
</dbReference>
<evidence type="ECO:0000256" key="2">
    <source>
        <dbReference type="SAM" id="MobiDB-lite"/>
    </source>
</evidence>
<evidence type="ECO:0000313" key="3">
    <source>
        <dbReference type="EMBL" id="CDW82974.1"/>
    </source>
</evidence>
<comment type="similarity">
    <text evidence="1">Belongs to the CFAP97 family.</text>
</comment>
<evidence type="ECO:0000256" key="1">
    <source>
        <dbReference type="ARBA" id="ARBA00008315"/>
    </source>
</evidence>
<proteinExistence type="inferred from homology"/>
<dbReference type="AlphaFoldDB" id="A0A078AL96"/>
<sequence length="585" mass="68652">MIIEERCTEIEKANRILLERMASIMSAHPPQNQSVISNQYLSVKRVNNPISQGLVHDLTTPVNANRSKSLNRTVRRRETDRISNENSSILRRLQDQKSYYNTQEWKQDRKKKIKIIKQICYYPPTMIKKIRHRSKRRNIYTEDPNQTIYNMYQDQMNNSGNPLGDENQDSPYKDQEENQEGITNIQIDETKGADNQIKQKYGIENYQTNQLMIAHQDIKRDIFSQQVERSSKLKDLNQTAPDTIGNETSFDQQQLLLKSNTLNQQIPNNPSQGQTFQTQQNSQQINNFIVGSNNQMGFKNPNLIANKRPPPMALGYNDYAIDQTRQVLYRNFHQIDHQIFLVEISRDPKKVFFIIFPNYEKPEINQIVVMAEKQAIRLMNENNNLFEEFVKRFYLHFGKFQISGYHNKNSLNSSRMRLGSVRREIQSVSPNGQRRTQRDFQIGKVQRKVFQLGAQFQNNANEGKDQLDEQTIEQKMKQSSILNIDQIEKVEESKARNNHDISQFKAISKESLQLQQQKFSDDLNQRADTTNYENDFEQTQEEIHNKFIMEQDEDDADEQGSQQQQDNGQTNYGNEENDDENEDNQ</sequence>
<name>A0A078AL96_STYLE</name>
<feature type="compositionally biased region" description="Acidic residues" evidence="2">
    <location>
        <begin position="575"/>
        <end position="585"/>
    </location>
</feature>
<accession>A0A078AL96</accession>
<dbReference type="Proteomes" id="UP000039865">
    <property type="component" value="Unassembled WGS sequence"/>
</dbReference>
<dbReference type="InterPro" id="IPR029488">
    <property type="entry name" value="Hmw/CFAP97"/>
</dbReference>
<organism evidence="3 4">
    <name type="scientific">Stylonychia lemnae</name>
    <name type="common">Ciliate</name>
    <dbReference type="NCBI Taxonomy" id="5949"/>
    <lineage>
        <taxon>Eukaryota</taxon>
        <taxon>Sar</taxon>
        <taxon>Alveolata</taxon>
        <taxon>Ciliophora</taxon>
        <taxon>Intramacronucleata</taxon>
        <taxon>Spirotrichea</taxon>
        <taxon>Stichotrichia</taxon>
        <taxon>Sporadotrichida</taxon>
        <taxon>Oxytrichidae</taxon>
        <taxon>Stylonychinae</taxon>
        <taxon>Stylonychia</taxon>
    </lineage>
</organism>
<feature type="compositionally biased region" description="Low complexity" evidence="2">
    <location>
        <begin position="559"/>
        <end position="574"/>
    </location>
</feature>
<feature type="region of interest" description="Disordered" evidence="2">
    <location>
        <begin position="542"/>
        <end position="585"/>
    </location>
</feature>
<dbReference type="InParanoid" id="A0A078AL96"/>
<dbReference type="PANTHER" id="PTHR33768:SF3">
    <property type="entry name" value="MIP11318P"/>
    <property type="match status" value="1"/>
</dbReference>